<dbReference type="PROSITE" id="PS50048">
    <property type="entry name" value="ZN2_CY6_FUNGAL_2"/>
    <property type="match status" value="1"/>
</dbReference>
<name>A0AAD9FQF7_PAPLA</name>
<feature type="region of interest" description="Disordered" evidence="6">
    <location>
        <begin position="1"/>
        <end position="89"/>
    </location>
</feature>
<dbReference type="GO" id="GO:0000981">
    <property type="term" value="F:DNA-binding transcription factor activity, RNA polymerase II-specific"/>
    <property type="evidence" value="ECO:0007669"/>
    <property type="project" value="InterPro"/>
</dbReference>
<dbReference type="GO" id="GO:0008270">
    <property type="term" value="F:zinc ion binding"/>
    <property type="evidence" value="ECO:0007669"/>
    <property type="project" value="InterPro"/>
</dbReference>
<evidence type="ECO:0000259" key="7">
    <source>
        <dbReference type="PROSITE" id="PS50048"/>
    </source>
</evidence>
<reference evidence="8" key="1">
    <citation type="submission" date="2023-02" db="EMBL/GenBank/DDBJ databases">
        <title>Identification and recombinant expression of a fungal hydrolase from Papiliotrema laurentii that hydrolyzes apple cutin and clears colloidal polyester polyurethane.</title>
        <authorList>
            <consortium name="DOE Joint Genome Institute"/>
            <person name="Roman V.A."/>
            <person name="Bojanowski C."/>
            <person name="Crable B.R."/>
            <person name="Wagner D.N."/>
            <person name="Hung C.S."/>
            <person name="Nadeau L.J."/>
            <person name="Schratz L."/>
            <person name="Haridas S."/>
            <person name="Pangilinan J."/>
            <person name="Lipzen A."/>
            <person name="Na H."/>
            <person name="Yan M."/>
            <person name="Ng V."/>
            <person name="Grigoriev I.V."/>
            <person name="Spatafora J.W."/>
            <person name="Barlow D."/>
            <person name="Biffinger J."/>
            <person name="Kelley-Loughnane N."/>
            <person name="Varaljay V.A."/>
            <person name="Crookes-Goodson W.J."/>
        </authorList>
    </citation>
    <scope>NUCLEOTIDE SEQUENCE</scope>
    <source>
        <strain evidence="8">5307AH</strain>
    </source>
</reference>
<gene>
    <name evidence="8" type="ORF">DB88DRAFT_496310</name>
</gene>
<dbReference type="Pfam" id="PF04082">
    <property type="entry name" value="Fungal_trans"/>
    <property type="match status" value="1"/>
</dbReference>
<dbReference type="Pfam" id="PF00172">
    <property type="entry name" value="Zn_clus"/>
    <property type="match status" value="1"/>
</dbReference>
<feature type="compositionally biased region" description="Low complexity" evidence="6">
    <location>
        <begin position="864"/>
        <end position="873"/>
    </location>
</feature>
<feature type="region of interest" description="Disordered" evidence="6">
    <location>
        <begin position="805"/>
        <end position="963"/>
    </location>
</feature>
<keyword evidence="9" id="KW-1185">Reference proteome</keyword>
<feature type="region of interest" description="Disordered" evidence="6">
    <location>
        <begin position="751"/>
        <end position="775"/>
    </location>
</feature>
<dbReference type="EMBL" id="JAODAN010000008">
    <property type="protein sequence ID" value="KAK1922797.1"/>
    <property type="molecule type" value="Genomic_DNA"/>
</dbReference>
<keyword evidence="4" id="KW-0804">Transcription</keyword>
<dbReference type="Proteomes" id="UP001182556">
    <property type="component" value="Unassembled WGS sequence"/>
</dbReference>
<dbReference type="InterPro" id="IPR050815">
    <property type="entry name" value="TF_fung"/>
</dbReference>
<feature type="compositionally biased region" description="Low complexity" evidence="6">
    <location>
        <begin position="13"/>
        <end position="24"/>
    </location>
</feature>
<keyword evidence="5" id="KW-0539">Nucleus</keyword>
<feature type="region of interest" description="Disordered" evidence="6">
    <location>
        <begin position="197"/>
        <end position="264"/>
    </location>
</feature>
<dbReference type="PANTHER" id="PTHR47338:SF5">
    <property type="entry name" value="ZN(II)2CYS6 TRANSCRIPTION FACTOR (EUROFUNG)"/>
    <property type="match status" value="1"/>
</dbReference>
<comment type="caution">
    <text evidence="8">The sequence shown here is derived from an EMBL/GenBank/DDBJ whole genome shotgun (WGS) entry which is preliminary data.</text>
</comment>
<dbReference type="SMART" id="SM00066">
    <property type="entry name" value="GAL4"/>
    <property type="match status" value="1"/>
</dbReference>
<organism evidence="8 9">
    <name type="scientific">Papiliotrema laurentii</name>
    <name type="common">Cryptococcus laurentii</name>
    <dbReference type="NCBI Taxonomy" id="5418"/>
    <lineage>
        <taxon>Eukaryota</taxon>
        <taxon>Fungi</taxon>
        <taxon>Dikarya</taxon>
        <taxon>Basidiomycota</taxon>
        <taxon>Agaricomycotina</taxon>
        <taxon>Tremellomycetes</taxon>
        <taxon>Tremellales</taxon>
        <taxon>Rhynchogastremaceae</taxon>
        <taxon>Papiliotrema</taxon>
    </lineage>
</organism>
<feature type="compositionally biased region" description="Basic and acidic residues" evidence="6">
    <location>
        <begin position="918"/>
        <end position="931"/>
    </location>
</feature>
<feature type="compositionally biased region" description="Basic and acidic residues" evidence="6">
    <location>
        <begin position="134"/>
        <end position="146"/>
    </location>
</feature>
<evidence type="ECO:0000256" key="1">
    <source>
        <dbReference type="ARBA" id="ARBA00004123"/>
    </source>
</evidence>
<evidence type="ECO:0000256" key="6">
    <source>
        <dbReference type="SAM" id="MobiDB-lite"/>
    </source>
</evidence>
<dbReference type="InterPro" id="IPR036864">
    <property type="entry name" value="Zn2-C6_fun-type_DNA-bd_sf"/>
</dbReference>
<evidence type="ECO:0000256" key="2">
    <source>
        <dbReference type="ARBA" id="ARBA00022723"/>
    </source>
</evidence>
<dbReference type="GO" id="GO:0006351">
    <property type="term" value="P:DNA-templated transcription"/>
    <property type="evidence" value="ECO:0007669"/>
    <property type="project" value="InterPro"/>
</dbReference>
<evidence type="ECO:0000313" key="8">
    <source>
        <dbReference type="EMBL" id="KAK1922797.1"/>
    </source>
</evidence>
<dbReference type="GO" id="GO:0005634">
    <property type="term" value="C:nucleus"/>
    <property type="evidence" value="ECO:0007669"/>
    <property type="project" value="UniProtKB-SubCell"/>
</dbReference>
<sequence>MAVQELQPPPRLPHSSYLYPSPLSETAAAPVSPRTMPTASGSTAPGKHEPSPRHHPRDSISQFNTPPQPPSSSVHPHHPPLHRSDTTPQIPAHRPIAFRTNTSLSPVAVKMSPGSANGDFVINNPVGSARQSVHAREEDDREDLTTKGKKRKRLAKACSACHKNKRRCDGFAPCSNCEFSSRACLYINAQGEVIPPPRTRESVVKKDVPADGTPNGMSGSMNGDPANGDNSGTSPGKRADGGDAPNPHERKTPRKDGDKAEKETRGYVDGLEAVDRDIAFSAELLDIFFQHVHPYAAMLHAPTFNYRLFLGRTSPLLLDAIYALSAHLSTNPTFLATLPPNTPQWARGEIFADRAQHSAKHLLEIRATWPEESRRQDRGTWEETEFVQALYLLSVYYVSVRQSTLGLYFLDKGIEILRPNSTASLTPPPTHLGLSTIDYLTLLECRNRTFWMLVLHDLCAAANGRPRRLMDHELYNVPLPGDENQWDRWGGGGSSGREGSKRDCLAPGTGNWLGEEGLIGEFGHVLRVLVVFSDIMTVANNGGSGNDNRNAPAHHEQALKTWALSLPRHMRFDENTLTAAVARLNSPVPTISRSGWLFAYMHAVAECGMFYLQAALATNGASWTAQRQAQAVDNIAVILEAIGSRGRASPLMLFPLLVVSNWHEHLRSSPAAPSPQQMLLNQRLSLWWGDSMRDWGFERQATTERGFYADKLHPPSPLPPSASGLGLYSISPSRPSESALSISNSSITTLPTPVTSGMNGSHRFSVPSLAPHPPARQRANTLAYAPSAGSSPPSHRRALPSITSVNGLSDMATGPRNEIRLPPLPPTDPSPNGSSVGGFKFPNYWLKKDGEDRARQDRDRSSRARSPSPLSRPWARERDERGTSRFEKTSPLRAERTYRIPSPGPAKRWDADAAPSTRTEHPVEVDAKETESGPVGIAALISAAEAKSNEERHEREQRERMSV</sequence>
<dbReference type="InterPro" id="IPR007219">
    <property type="entry name" value="XnlR_reg_dom"/>
</dbReference>
<dbReference type="CDD" id="cd00067">
    <property type="entry name" value="GAL4"/>
    <property type="match status" value="1"/>
</dbReference>
<evidence type="ECO:0000256" key="5">
    <source>
        <dbReference type="ARBA" id="ARBA00023242"/>
    </source>
</evidence>
<comment type="subcellular location">
    <subcellularLocation>
        <location evidence="1">Nucleus</location>
    </subcellularLocation>
</comment>
<evidence type="ECO:0000256" key="3">
    <source>
        <dbReference type="ARBA" id="ARBA00023015"/>
    </source>
</evidence>
<feature type="compositionally biased region" description="Basic and acidic residues" evidence="6">
    <location>
        <begin position="874"/>
        <end position="898"/>
    </location>
</feature>
<dbReference type="AlphaFoldDB" id="A0AAD9FQF7"/>
<evidence type="ECO:0000313" key="9">
    <source>
        <dbReference type="Proteomes" id="UP001182556"/>
    </source>
</evidence>
<protein>
    <recommendedName>
        <fullName evidence="7">Zn(2)-C6 fungal-type domain-containing protein</fullName>
    </recommendedName>
</protein>
<evidence type="ECO:0000256" key="4">
    <source>
        <dbReference type="ARBA" id="ARBA00023163"/>
    </source>
</evidence>
<feature type="compositionally biased region" description="Basic and acidic residues" evidence="6">
    <location>
        <begin position="846"/>
        <end position="862"/>
    </location>
</feature>
<feature type="compositionally biased region" description="Basic and acidic residues" evidence="6">
    <location>
        <begin position="198"/>
        <end position="209"/>
    </location>
</feature>
<dbReference type="SUPFAM" id="SSF57701">
    <property type="entry name" value="Zn2/Cys6 DNA-binding domain"/>
    <property type="match status" value="1"/>
</dbReference>
<keyword evidence="2" id="KW-0479">Metal-binding</keyword>
<feature type="region of interest" description="Disordered" evidence="6">
    <location>
        <begin position="129"/>
        <end position="148"/>
    </location>
</feature>
<dbReference type="GO" id="GO:0003677">
    <property type="term" value="F:DNA binding"/>
    <property type="evidence" value="ECO:0007669"/>
    <property type="project" value="InterPro"/>
</dbReference>
<dbReference type="PANTHER" id="PTHR47338">
    <property type="entry name" value="ZN(II)2CYS6 TRANSCRIPTION FACTOR (EUROFUNG)-RELATED"/>
    <property type="match status" value="1"/>
</dbReference>
<dbReference type="Gene3D" id="4.10.240.10">
    <property type="entry name" value="Zn(2)-C6 fungal-type DNA-binding domain"/>
    <property type="match status" value="1"/>
</dbReference>
<feature type="domain" description="Zn(2)-C6 fungal-type" evidence="7">
    <location>
        <begin position="157"/>
        <end position="186"/>
    </location>
</feature>
<feature type="compositionally biased region" description="Basic and acidic residues" evidence="6">
    <location>
        <begin position="237"/>
        <end position="264"/>
    </location>
</feature>
<proteinExistence type="predicted"/>
<dbReference type="CDD" id="cd12148">
    <property type="entry name" value="fungal_TF_MHR"/>
    <property type="match status" value="1"/>
</dbReference>
<keyword evidence="3" id="KW-0805">Transcription regulation</keyword>
<dbReference type="PROSITE" id="PS00463">
    <property type="entry name" value="ZN2_CY6_FUNGAL_1"/>
    <property type="match status" value="1"/>
</dbReference>
<feature type="compositionally biased region" description="Basic and acidic residues" evidence="6">
    <location>
        <begin position="947"/>
        <end position="963"/>
    </location>
</feature>
<dbReference type="InterPro" id="IPR001138">
    <property type="entry name" value="Zn2Cys6_DnaBD"/>
</dbReference>
<accession>A0AAD9FQF7</accession>